<evidence type="ECO:0000256" key="4">
    <source>
        <dbReference type="ARBA" id="ARBA00023015"/>
    </source>
</evidence>
<dbReference type="Pfam" id="PF23121">
    <property type="entry name" value="SPOC_AIPP2"/>
    <property type="match status" value="1"/>
</dbReference>
<keyword evidence="2" id="KW-0863">Zinc-finger</keyword>
<keyword evidence="4" id="KW-0805">Transcription regulation</keyword>
<keyword evidence="5" id="KW-0804">Transcription</keyword>
<evidence type="ECO:0000313" key="8">
    <source>
        <dbReference type="EMBL" id="TVU50970.1"/>
    </source>
</evidence>
<evidence type="ECO:0000256" key="2">
    <source>
        <dbReference type="ARBA" id="ARBA00022771"/>
    </source>
</evidence>
<feature type="non-terminal residue" evidence="8">
    <location>
        <position position="1"/>
    </location>
</feature>
<dbReference type="PANTHER" id="PTHR33304:SF49">
    <property type="entry name" value="OS12G0161500 PROTEIN"/>
    <property type="match status" value="1"/>
</dbReference>
<keyword evidence="9" id="KW-1185">Reference proteome</keyword>
<dbReference type="AlphaFoldDB" id="A0A5J9WUH6"/>
<name>A0A5J9WUH6_9POAL</name>
<feature type="region of interest" description="Disordered" evidence="6">
    <location>
        <begin position="1"/>
        <end position="48"/>
    </location>
</feature>
<feature type="compositionally biased region" description="Basic and acidic residues" evidence="6">
    <location>
        <begin position="1"/>
        <end position="20"/>
    </location>
</feature>
<dbReference type="GO" id="GO:0034244">
    <property type="term" value="P:negative regulation of transcription elongation by RNA polymerase II"/>
    <property type="evidence" value="ECO:0007669"/>
    <property type="project" value="InterPro"/>
</dbReference>
<dbReference type="EMBL" id="RWGY01000002">
    <property type="protein sequence ID" value="TVU50970.1"/>
    <property type="molecule type" value="Genomic_DNA"/>
</dbReference>
<dbReference type="Proteomes" id="UP000324897">
    <property type="component" value="Chromosome 6"/>
</dbReference>
<evidence type="ECO:0000256" key="3">
    <source>
        <dbReference type="ARBA" id="ARBA00022833"/>
    </source>
</evidence>
<sequence length="464" mass="51229">MGADNNKVDDNFEGRKESMQEKTYVTQGDDASEKVVQSKKLTHGPMKKRRRYIVTSDDDEVEVDGGDHRRVDVEDKARAESKVEAVIPMDCPAEVHMPFISELVQQQCYCCSKPIDEPVWCGTLKIDGKEYTSLDGHLSTKSGEKVWKLSRSLQTSIEVMKLSGLKVRSKIWDSSKPSDDNIGLYFFPRGMSHDANMDQLINKVMENDLVLRAVIGEVEMLIFPSSLLPERYNTFRSKHYLWGLFKPREHQIAVAAEPLNGTVWRAQEEEKGKEHVSKQHNDDTVEPYQESILIERAIPLVNQGAEYDARCGMDNSVYYKLPVEGTQLVSASGVPGASNIGFQLKAPEERKNGDASHHTVHTAEATGAVTNSADVNTEAAVTTTIQAGVAAIGINAANRSANHGQINSSMGVPPNKIICFVAARTPRLEQVIQELQREGSLVFAMPAEAISGPGVGNITMTMQQ</sequence>
<proteinExistence type="predicted"/>
<feature type="domain" description="AIPP2-like SPOC-like" evidence="7">
    <location>
        <begin position="120"/>
        <end position="245"/>
    </location>
</feature>
<dbReference type="GO" id="GO:0140566">
    <property type="term" value="F:histone reader activity"/>
    <property type="evidence" value="ECO:0007669"/>
    <property type="project" value="InterPro"/>
</dbReference>
<dbReference type="GO" id="GO:0008270">
    <property type="term" value="F:zinc ion binding"/>
    <property type="evidence" value="ECO:0007669"/>
    <property type="project" value="UniProtKB-KW"/>
</dbReference>
<organism evidence="8 9">
    <name type="scientific">Eragrostis curvula</name>
    <name type="common">weeping love grass</name>
    <dbReference type="NCBI Taxonomy" id="38414"/>
    <lineage>
        <taxon>Eukaryota</taxon>
        <taxon>Viridiplantae</taxon>
        <taxon>Streptophyta</taxon>
        <taxon>Embryophyta</taxon>
        <taxon>Tracheophyta</taxon>
        <taxon>Spermatophyta</taxon>
        <taxon>Magnoliopsida</taxon>
        <taxon>Liliopsida</taxon>
        <taxon>Poales</taxon>
        <taxon>Poaceae</taxon>
        <taxon>PACMAD clade</taxon>
        <taxon>Chloridoideae</taxon>
        <taxon>Eragrostideae</taxon>
        <taxon>Eragrostidinae</taxon>
        <taxon>Eragrostis</taxon>
    </lineage>
</organism>
<keyword evidence="3" id="KW-0862">Zinc</keyword>
<keyword evidence="1" id="KW-0479">Metal-binding</keyword>
<evidence type="ECO:0000313" key="9">
    <source>
        <dbReference type="Proteomes" id="UP000324897"/>
    </source>
</evidence>
<dbReference type="OrthoDB" id="787165at2759"/>
<dbReference type="PANTHER" id="PTHR33304">
    <property type="match status" value="1"/>
</dbReference>
<evidence type="ECO:0000256" key="6">
    <source>
        <dbReference type="SAM" id="MobiDB-lite"/>
    </source>
</evidence>
<reference evidence="8 9" key="1">
    <citation type="journal article" date="2019" name="Sci. Rep.">
        <title>A high-quality genome of Eragrostis curvula grass provides insights into Poaceae evolution and supports new strategies to enhance forage quality.</title>
        <authorList>
            <person name="Carballo J."/>
            <person name="Santos B.A.C.M."/>
            <person name="Zappacosta D."/>
            <person name="Garbus I."/>
            <person name="Selva J.P."/>
            <person name="Gallo C.A."/>
            <person name="Diaz A."/>
            <person name="Albertini E."/>
            <person name="Caccamo M."/>
            <person name="Echenique V."/>
        </authorList>
    </citation>
    <scope>NUCLEOTIDE SEQUENCE [LARGE SCALE GENOMIC DNA]</scope>
    <source>
        <strain evidence="9">cv. Victoria</strain>
        <tissue evidence="8">Leaf</tissue>
    </source>
</reference>
<evidence type="ECO:0000256" key="1">
    <source>
        <dbReference type="ARBA" id="ARBA00022723"/>
    </source>
</evidence>
<dbReference type="InterPro" id="IPR049914">
    <property type="entry name" value="PHD1-3/5-6"/>
</dbReference>
<gene>
    <name evidence="8" type="ORF">EJB05_02369</name>
</gene>
<accession>A0A5J9WUH6</accession>
<comment type="caution">
    <text evidence="8">The sequence shown here is derived from an EMBL/GenBank/DDBJ whole genome shotgun (WGS) entry which is preliminary data.</text>
</comment>
<evidence type="ECO:0000256" key="5">
    <source>
        <dbReference type="ARBA" id="ARBA00023163"/>
    </source>
</evidence>
<dbReference type="Gramene" id="TVU50970">
    <property type="protein sequence ID" value="TVU50970"/>
    <property type="gene ID" value="EJB05_02369"/>
</dbReference>
<dbReference type="InterPro" id="IPR056280">
    <property type="entry name" value="AIPP2-like_SPOC"/>
</dbReference>
<protein>
    <recommendedName>
        <fullName evidence="7">AIPP2-like SPOC-like domain-containing protein</fullName>
    </recommendedName>
</protein>
<evidence type="ECO:0000259" key="7">
    <source>
        <dbReference type="Pfam" id="PF23121"/>
    </source>
</evidence>